<dbReference type="Proteomes" id="UP001159363">
    <property type="component" value="Chromosome 7"/>
</dbReference>
<evidence type="ECO:0000313" key="4">
    <source>
        <dbReference type="Proteomes" id="UP001159363"/>
    </source>
</evidence>
<keyword evidence="4" id="KW-1185">Reference proteome</keyword>
<accession>A0ABQ9GX28</accession>
<dbReference type="EMBL" id="JARBHB010000008">
    <property type="protein sequence ID" value="KAJ8876546.1"/>
    <property type="molecule type" value="Genomic_DNA"/>
</dbReference>
<dbReference type="PANTHER" id="PTHR34403:SF14">
    <property type="entry name" value="OS05G0225800 PROTEIN"/>
    <property type="match status" value="1"/>
</dbReference>
<feature type="chain" id="PRO_5045358723" evidence="2">
    <location>
        <begin position="16"/>
        <end position="635"/>
    </location>
</feature>
<name>A0ABQ9GX28_9NEOP</name>
<dbReference type="InterPro" id="IPR050972">
    <property type="entry name" value="SDr-like"/>
</dbReference>
<proteinExistence type="predicted"/>
<gene>
    <name evidence="3" type="ORF">PR048_020991</name>
</gene>
<feature type="region of interest" description="Disordered" evidence="1">
    <location>
        <begin position="342"/>
        <end position="364"/>
    </location>
</feature>
<evidence type="ECO:0000256" key="1">
    <source>
        <dbReference type="SAM" id="MobiDB-lite"/>
    </source>
</evidence>
<sequence length="635" mass="70487">MSVGLLLLLTNYTMTASPGAPIFMIHSGIYFQGLPSGIAYEETIPLAYNTPLHQPASSSNIDVWYHHVYKLATCYTAALSDGLHHSTEAWLNRSKAQLSDLTDPLHRYYPYSRRGRLDARKRGPRRIEHEVRGDVYKLRVLEVLGAILPAATEGAAHETSRQGDRSPRSAIDARREPVIQRAVLLRRDLGRQVRRKAPGELVTMLDSGLIALSYWSHICYIGSCHITWQYAAIFIVSTPPFSDHHICSQYAAILDLHLGDQYILLRSAKCDVINRHRAGKGQDRIKLEGKVITAKRHRLATESSADHTLVGPDGSAVAMSEGAGTRNEVVYDAYDETTVARSRRGPHEVQTRAKSQGHSQQGEQHNVCHAYRGEKAVCDTMNGKKKSPNRTTTANRQYSLTMSLCPSRGLVVRLANRGRSRSFTCGNRAVVCHWSVGFIGDLSFPPPLHSRAAQYLPHVTLISSLIQSNPWISETLKIEVLRADEGEARRVWSNAGMQRWGKREISEKTRRTAASSGTFTTRENPGTTPPGIESGSPSWEAILSVEVNVEVEPNVELDVEANLEVEVDAEANVEVEVDVDANVEVYVDVEVELDVEANSEANVEAEVDVDTNMEVEMDVKANVEVEMNLQENVEL</sequence>
<feature type="compositionally biased region" description="Polar residues" evidence="1">
    <location>
        <begin position="352"/>
        <end position="364"/>
    </location>
</feature>
<feature type="compositionally biased region" description="Polar residues" evidence="1">
    <location>
        <begin position="512"/>
        <end position="526"/>
    </location>
</feature>
<evidence type="ECO:0000256" key="2">
    <source>
        <dbReference type="SAM" id="SignalP"/>
    </source>
</evidence>
<reference evidence="3 4" key="1">
    <citation type="submission" date="2023-02" db="EMBL/GenBank/DDBJ databases">
        <title>LHISI_Scaffold_Assembly.</title>
        <authorList>
            <person name="Stuart O.P."/>
            <person name="Cleave R."/>
            <person name="Magrath M.J.L."/>
            <person name="Mikheyev A.S."/>
        </authorList>
    </citation>
    <scope>NUCLEOTIDE SEQUENCE [LARGE SCALE GENOMIC DNA]</scope>
    <source>
        <strain evidence="3">Daus_M_001</strain>
        <tissue evidence="3">Leg muscle</tissue>
    </source>
</reference>
<keyword evidence="2" id="KW-0732">Signal</keyword>
<protein>
    <submittedName>
        <fullName evidence="3">Uncharacterized protein</fullName>
    </submittedName>
</protein>
<feature type="region of interest" description="Disordered" evidence="1">
    <location>
        <begin position="503"/>
        <end position="537"/>
    </location>
</feature>
<evidence type="ECO:0000313" key="3">
    <source>
        <dbReference type="EMBL" id="KAJ8876546.1"/>
    </source>
</evidence>
<dbReference type="PANTHER" id="PTHR34403">
    <property type="entry name" value="TOL-PAL SYSTEM PROTEIN TOLA"/>
    <property type="match status" value="1"/>
</dbReference>
<organism evidence="3 4">
    <name type="scientific">Dryococelus australis</name>
    <dbReference type="NCBI Taxonomy" id="614101"/>
    <lineage>
        <taxon>Eukaryota</taxon>
        <taxon>Metazoa</taxon>
        <taxon>Ecdysozoa</taxon>
        <taxon>Arthropoda</taxon>
        <taxon>Hexapoda</taxon>
        <taxon>Insecta</taxon>
        <taxon>Pterygota</taxon>
        <taxon>Neoptera</taxon>
        <taxon>Polyneoptera</taxon>
        <taxon>Phasmatodea</taxon>
        <taxon>Verophasmatodea</taxon>
        <taxon>Anareolatae</taxon>
        <taxon>Phasmatidae</taxon>
        <taxon>Eurycanthinae</taxon>
        <taxon>Dryococelus</taxon>
    </lineage>
</organism>
<feature type="signal peptide" evidence="2">
    <location>
        <begin position="1"/>
        <end position="15"/>
    </location>
</feature>
<comment type="caution">
    <text evidence="3">The sequence shown here is derived from an EMBL/GenBank/DDBJ whole genome shotgun (WGS) entry which is preliminary data.</text>
</comment>